<feature type="domain" description="N-acetyltransferase" evidence="1">
    <location>
        <begin position="1"/>
        <end position="137"/>
    </location>
</feature>
<evidence type="ECO:0000313" key="3">
    <source>
        <dbReference type="Proteomes" id="UP000661077"/>
    </source>
</evidence>
<gene>
    <name evidence="2" type="ORF">JM946_02735</name>
</gene>
<dbReference type="InterPro" id="IPR000182">
    <property type="entry name" value="GNAT_dom"/>
</dbReference>
<dbReference type="SUPFAM" id="SSF55729">
    <property type="entry name" value="Acyl-CoA N-acyltransferases (Nat)"/>
    <property type="match status" value="1"/>
</dbReference>
<organism evidence="2 3">
    <name type="scientific">Steroidobacter gossypii</name>
    <dbReference type="NCBI Taxonomy" id="2805490"/>
    <lineage>
        <taxon>Bacteria</taxon>
        <taxon>Pseudomonadati</taxon>
        <taxon>Pseudomonadota</taxon>
        <taxon>Gammaproteobacteria</taxon>
        <taxon>Steroidobacterales</taxon>
        <taxon>Steroidobacteraceae</taxon>
        <taxon>Steroidobacter</taxon>
    </lineage>
</organism>
<accession>A0ABS1WRN5</accession>
<dbReference type="RefSeq" id="WP_203165599.1">
    <property type="nucleotide sequence ID" value="NZ_JAEVLS010000001.1"/>
</dbReference>
<protein>
    <submittedName>
        <fullName evidence="2">GNAT family N-acetyltransferase</fullName>
    </submittedName>
</protein>
<sequence length="178" mass="20019">MRPIEAADAALYEHLYTDAETMRFIGAPLSPERAARSFRSALAGMQRQPIERVFLVVCEKTTNTAVGLCSLQDFDAEARSVQAGFMFVAPARSRGYAKEAITELIQQVFARLPVDELWVEFAVDHVAVQRVMHSVGFAHRGNLARQESEHGQRNAWSVRRRFWSPPSALTASTVRNER</sequence>
<keyword evidence="3" id="KW-1185">Reference proteome</keyword>
<proteinExistence type="predicted"/>
<dbReference type="InterPro" id="IPR051908">
    <property type="entry name" value="Ribosomal_N-acetyltransferase"/>
</dbReference>
<evidence type="ECO:0000259" key="1">
    <source>
        <dbReference type="Pfam" id="PF13302"/>
    </source>
</evidence>
<comment type="caution">
    <text evidence="2">The sequence shown here is derived from an EMBL/GenBank/DDBJ whole genome shotgun (WGS) entry which is preliminary data.</text>
</comment>
<dbReference type="InterPro" id="IPR016181">
    <property type="entry name" value="Acyl_CoA_acyltransferase"/>
</dbReference>
<dbReference type="EMBL" id="JAEVLS010000001">
    <property type="protein sequence ID" value="MBM0103638.1"/>
    <property type="molecule type" value="Genomic_DNA"/>
</dbReference>
<evidence type="ECO:0000313" key="2">
    <source>
        <dbReference type="EMBL" id="MBM0103638.1"/>
    </source>
</evidence>
<name>A0ABS1WRN5_9GAMM</name>
<dbReference type="PANTHER" id="PTHR43441:SF6">
    <property type="entry name" value="N-ACETYLTRANSFERASE DOMAIN-CONTAINING PROTEIN"/>
    <property type="match status" value="1"/>
</dbReference>
<dbReference type="PANTHER" id="PTHR43441">
    <property type="entry name" value="RIBOSOMAL-PROTEIN-SERINE ACETYLTRANSFERASE"/>
    <property type="match status" value="1"/>
</dbReference>
<dbReference type="Gene3D" id="3.40.630.30">
    <property type="match status" value="1"/>
</dbReference>
<dbReference type="Proteomes" id="UP000661077">
    <property type="component" value="Unassembled WGS sequence"/>
</dbReference>
<dbReference type="Pfam" id="PF13302">
    <property type="entry name" value="Acetyltransf_3"/>
    <property type="match status" value="1"/>
</dbReference>
<reference evidence="2 3" key="1">
    <citation type="journal article" date="2021" name="Int. J. Syst. Evol. Microbiol.">
        <title>Steroidobacter gossypii sp. nov., isolated from soil of cotton cropping field.</title>
        <authorList>
            <person name="Huang R."/>
            <person name="Yang S."/>
            <person name="Zhen C."/>
            <person name="Liu W."/>
        </authorList>
    </citation>
    <scope>NUCLEOTIDE SEQUENCE [LARGE SCALE GENOMIC DNA]</scope>
    <source>
        <strain evidence="2 3">S1-65</strain>
    </source>
</reference>